<proteinExistence type="predicted"/>
<sequence>MTFCSVDGGPRWRRYVPWLLLVVLSLTLHLWDLGGRSYHHDEAIHAHAAHVILKEGVYQYDPTYHGPLLYYLTAATFIVGGESDFTARLPIGLAGVALIAVAWSLRRPFGPRAAWWMALLVTISPICLYYGRFLRMDILEMLVASAAFVALWRAIHGSARAWAWFGVWVGLAFATKENAFVTAALVGGVLGLVLIHSGLRQMVPRTLRWIADHRWYLLTAVAAAIIVTVPLFTVGFRHSGDWFFPHKAISYWWEQHSIERVGGPPWYHLPRMALYEFLPIIAGLVWAVRRGRRMRTLEWSLLLFGIGSLVMYSYLGEKVPWLGVHQVWAFFPLAGLQLARTYGPQGVWWSRTLATIGLVATLVTTLVANFVLDEISPNLERVEALVYVQTSPEILVPVNEGLQMADEGIDPVAAVEGEAGWPLSWYWRRTPVWWADLEVGQRPPLVFCSPEKEPTVRRRLGAGYESERLPLRSWWVMEDFKPGLGEILRYVFTRRPWGTIGSTDTVLLRNTGEEIEESREEPVPQALASALGVEGARVFGEGWMVEPRGIDVSKDGELAVADPGLGDIIFFESDLSLKEGGVPEPLKQPEAVTWTPDGVLVIADTWNHRVLVYRPESKAVRPLPEPPDGWYGPRAVSVAEDGMVAVADTGHKRIVLISGGGKPKIEIIGSEGSGPGEFVEPVGVTWLDRHRLLVCDTGNHRLQVLDRQGKALAEVALPGAWTDFYSRPQVLALAENRWLVTDTPAKSLWLVEDGVAQQIDLTDADIQPSGLARFGDTLYVADFGSRVWAFELPADD</sequence>
<accession>A0A8J6Y4M1</accession>
<dbReference type="PROSITE" id="PS51125">
    <property type="entry name" value="NHL"/>
    <property type="match status" value="2"/>
</dbReference>
<evidence type="ECO:0000259" key="4">
    <source>
        <dbReference type="Pfam" id="PF13231"/>
    </source>
</evidence>
<keyword evidence="3" id="KW-0472">Membrane</keyword>
<feature type="transmembrane region" description="Helical" evidence="3">
    <location>
        <begin position="161"/>
        <end position="194"/>
    </location>
</feature>
<dbReference type="Pfam" id="PF01436">
    <property type="entry name" value="NHL"/>
    <property type="match status" value="2"/>
</dbReference>
<keyword evidence="3" id="KW-1133">Transmembrane helix</keyword>
<feature type="transmembrane region" description="Helical" evidence="3">
    <location>
        <begin position="113"/>
        <end position="131"/>
    </location>
</feature>
<dbReference type="Proteomes" id="UP000598633">
    <property type="component" value="Unassembled WGS sequence"/>
</dbReference>
<feature type="domain" description="Glycosyltransferase RgtA/B/C/D-like" evidence="4">
    <location>
        <begin position="65"/>
        <end position="217"/>
    </location>
</feature>
<dbReference type="SUPFAM" id="SSF101898">
    <property type="entry name" value="NHL repeat"/>
    <property type="match status" value="1"/>
</dbReference>
<feature type="transmembrane region" description="Helical" evidence="3">
    <location>
        <begin position="272"/>
        <end position="289"/>
    </location>
</feature>
<dbReference type="InterPro" id="IPR038731">
    <property type="entry name" value="RgtA/B/C-like"/>
</dbReference>
<comment type="caution">
    <text evidence="5">The sequence shown here is derived from an EMBL/GenBank/DDBJ whole genome shotgun (WGS) entry which is preliminary data.</text>
</comment>
<keyword evidence="1" id="KW-0677">Repeat</keyword>
<dbReference type="InterPro" id="IPR011042">
    <property type="entry name" value="6-blade_b-propeller_TolB-like"/>
</dbReference>
<organism evidence="5 6">
    <name type="scientific">Candidatus Sulfomarinibacter kjeldsenii</name>
    <dbReference type="NCBI Taxonomy" id="2885994"/>
    <lineage>
        <taxon>Bacteria</taxon>
        <taxon>Pseudomonadati</taxon>
        <taxon>Acidobacteriota</taxon>
        <taxon>Thermoanaerobaculia</taxon>
        <taxon>Thermoanaerobaculales</taxon>
        <taxon>Candidatus Sulfomarinibacteraceae</taxon>
        <taxon>Candidatus Sulfomarinibacter</taxon>
    </lineage>
</organism>
<protein>
    <submittedName>
        <fullName evidence="5">TIGR03663 family protein</fullName>
    </submittedName>
</protein>
<keyword evidence="3" id="KW-0812">Transmembrane</keyword>
<feature type="transmembrane region" description="Helical" evidence="3">
    <location>
        <begin position="15"/>
        <end position="31"/>
    </location>
</feature>
<dbReference type="InterPro" id="IPR019962">
    <property type="entry name" value="CHP03663"/>
</dbReference>
<evidence type="ECO:0000313" key="5">
    <source>
        <dbReference type="EMBL" id="MBD3870067.1"/>
    </source>
</evidence>
<name>A0A8J6Y4M1_9BACT</name>
<feature type="transmembrane region" description="Helical" evidence="3">
    <location>
        <begin position="138"/>
        <end position="155"/>
    </location>
</feature>
<gene>
    <name evidence="5" type="ORF">IFJ97_01750</name>
</gene>
<dbReference type="AlphaFoldDB" id="A0A8J6Y4M1"/>
<feature type="repeat" description="NHL" evidence="2">
    <location>
        <begin position="665"/>
        <end position="708"/>
    </location>
</feature>
<dbReference type="InterPro" id="IPR001258">
    <property type="entry name" value="NHL_repeat"/>
</dbReference>
<feature type="transmembrane region" description="Helical" evidence="3">
    <location>
        <begin position="215"/>
        <end position="236"/>
    </location>
</feature>
<dbReference type="Pfam" id="PF13231">
    <property type="entry name" value="PMT_2"/>
    <property type="match status" value="1"/>
</dbReference>
<dbReference type="PANTHER" id="PTHR41710">
    <property type="entry name" value="GLYCOSYL TRANSFERASE, FAMILY 39"/>
    <property type="match status" value="1"/>
</dbReference>
<dbReference type="CDD" id="cd05819">
    <property type="entry name" value="NHL"/>
    <property type="match status" value="1"/>
</dbReference>
<evidence type="ECO:0000256" key="1">
    <source>
        <dbReference type="ARBA" id="ARBA00022737"/>
    </source>
</evidence>
<dbReference type="EMBL" id="JACXWA010000028">
    <property type="protein sequence ID" value="MBD3870067.1"/>
    <property type="molecule type" value="Genomic_DNA"/>
</dbReference>
<dbReference type="NCBIfam" id="TIGR03663">
    <property type="entry name" value="flippase activity-associated protein Agl23"/>
    <property type="match status" value="1"/>
</dbReference>
<dbReference type="PANTHER" id="PTHR41710:SF2">
    <property type="entry name" value="GLYCOSYL TRANSFERASE FAMILY 39_83 DOMAIN-CONTAINING PROTEIN"/>
    <property type="match status" value="1"/>
</dbReference>
<evidence type="ECO:0000313" key="6">
    <source>
        <dbReference type="Proteomes" id="UP000598633"/>
    </source>
</evidence>
<evidence type="ECO:0000256" key="2">
    <source>
        <dbReference type="PROSITE-ProRule" id="PRU00504"/>
    </source>
</evidence>
<feature type="transmembrane region" description="Helical" evidence="3">
    <location>
        <begin position="296"/>
        <end position="315"/>
    </location>
</feature>
<reference evidence="5 6" key="1">
    <citation type="submission" date="2020-08" db="EMBL/GenBank/DDBJ databases">
        <title>Acidobacteriota in marine sediments use diverse sulfur dissimilation pathways.</title>
        <authorList>
            <person name="Wasmund K."/>
        </authorList>
    </citation>
    <scope>NUCLEOTIDE SEQUENCE [LARGE SCALE GENOMIC DNA]</scope>
    <source>
        <strain evidence="5">MAG AM3-A</strain>
    </source>
</reference>
<feature type="transmembrane region" description="Helical" evidence="3">
    <location>
        <begin position="89"/>
        <end position="107"/>
    </location>
</feature>
<dbReference type="Gene3D" id="2.120.10.30">
    <property type="entry name" value="TolB, C-terminal domain"/>
    <property type="match status" value="2"/>
</dbReference>
<feature type="repeat" description="NHL" evidence="2">
    <location>
        <begin position="578"/>
        <end position="616"/>
    </location>
</feature>
<evidence type="ECO:0000256" key="3">
    <source>
        <dbReference type="SAM" id="Phobius"/>
    </source>
</evidence>